<dbReference type="CDD" id="cd00303">
    <property type="entry name" value="retropepsin_like"/>
    <property type="match status" value="1"/>
</dbReference>
<evidence type="ECO:0000313" key="3">
    <source>
        <dbReference type="RefSeq" id="XP_015078461.1"/>
    </source>
</evidence>
<dbReference type="RefSeq" id="XP_015078461.1">
    <property type="nucleotide sequence ID" value="XM_015222975.1"/>
</dbReference>
<name>A0ABM1H030_SOLPN</name>
<dbReference type="PANTHER" id="PTHR15503">
    <property type="entry name" value="LDOC1 RELATED"/>
    <property type="match status" value="1"/>
</dbReference>
<dbReference type="GeneID" id="107022337"/>
<feature type="compositionally biased region" description="Basic and acidic residues" evidence="1">
    <location>
        <begin position="1"/>
        <end position="10"/>
    </location>
</feature>
<reference evidence="3" key="2">
    <citation type="submission" date="2025-08" db="UniProtKB">
        <authorList>
            <consortium name="RefSeq"/>
        </authorList>
    </citation>
    <scope>IDENTIFICATION</scope>
</reference>
<feature type="region of interest" description="Disordered" evidence="1">
    <location>
        <begin position="1"/>
        <end position="55"/>
    </location>
</feature>
<dbReference type="Pfam" id="PF08284">
    <property type="entry name" value="RVP_2"/>
    <property type="match status" value="1"/>
</dbReference>
<reference evidence="2" key="1">
    <citation type="journal article" date="2014" name="Nat. Genet.">
        <title>The genome of the stress-tolerant wild tomato species Solanum pennellii.</title>
        <authorList>
            <person name="Bolger A."/>
            <person name="Scossa F."/>
            <person name="Bolger M.E."/>
            <person name="Lanz C."/>
            <person name="Maumus F."/>
            <person name="Tohge T."/>
            <person name="Quesneville H."/>
            <person name="Alseekh S."/>
            <person name="Sorensen I."/>
            <person name="Lichtenstein G."/>
            <person name="Fich E.A."/>
            <person name="Conte M."/>
            <person name="Keller H."/>
            <person name="Schneeberger K."/>
            <person name="Schwacke R."/>
            <person name="Ofner I."/>
            <person name="Vrebalov J."/>
            <person name="Xu Y."/>
            <person name="Osorio S."/>
            <person name="Aflitos S.A."/>
            <person name="Schijlen E."/>
            <person name="Jimenez-Gomez J.M."/>
            <person name="Ryngajllo M."/>
            <person name="Kimura S."/>
            <person name="Kumar R."/>
            <person name="Koenig D."/>
            <person name="Headland L.R."/>
            <person name="Maloof J.N."/>
            <person name="Sinha N."/>
            <person name="van Ham R.C."/>
            <person name="Lankhorst R.K."/>
            <person name="Mao L."/>
            <person name="Vogel A."/>
            <person name="Arsova B."/>
            <person name="Panstruga R."/>
            <person name="Fei Z."/>
            <person name="Rose J.K."/>
            <person name="Zamir D."/>
            <person name="Carrari F."/>
            <person name="Giovannoni J.J."/>
            <person name="Weigel D."/>
            <person name="Usadel B."/>
            <person name="Fernie A.R."/>
        </authorList>
    </citation>
    <scope>NUCLEOTIDE SEQUENCE [LARGE SCALE GENOMIC DNA]</scope>
    <source>
        <strain evidence="2">cv. LA0716</strain>
    </source>
</reference>
<keyword evidence="2" id="KW-1185">Reference proteome</keyword>
<feature type="region of interest" description="Disordered" evidence="1">
    <location>
        <begin position="86"/>
        <end position="107"/>
    </location>
</feature>
<sequence length="218" mass="23875">MVHAQQVKESRLKRKIRDARKTRSYERGTSKGRVSNHRYQRGKGGSSPSEKPTCTKCGKKHVGECLVGTDNYFGCGKSGHKVRDCPMDKAQGKKNNQSQASGPSSDAPKKNCLYSLCSRGDQEDSPNVVTGILQIFSIIVYALLDPGATLSFVTPLVAMKFDVLPDILIEPFSVITPVGDSVVAKRVFRSFPLLLSNRVTLVILGIDWLHACFASIDC</sequence>
<dbReference type="PANTHER" id="PTHR15503:SF45">
    <property type="entry name" value="RNA-DIRECTED DNA POLYMERASE HOMOLOG"/>
    <property type="match status" value="1"/>
</dbReference>
<dbReference type="InterPro" id="IPR032567">
    <property type="entry name" value="RTL1-rel"/>
</dbReference>
<proteinExistence type="predicted"/>
<feature type="compositionally biased region" description="Polar residues" evidence="1">
    <location>
        <begin position="93"/>
        <end position="104"/>
    </location>
</feature>
<protein>
    <submittedName>
        <fullName evidence="3">Uncharacterized protein LOC107022337</fullName>
    </submittedName>
</protein>
<evidence type="ECO:0000313" key="2">
    <source>
        <dbReference type="Proteomes" id="UP000694930"/>
    </source>
</evidence>
<accession>A0ABM1H030</accession>
<gene>
    <name evidence="3" type="primary">LOC107022337</name>
</gene>
<organism evidence="2 3">
    <name type="scientific">Solanum pennellii</name>
    <name type="common">Tomato</name>
    <name type="synonym">Lycopersicon pennellii</name>
    <dbReference type="NCBI Taxonomy" id="28526"/>
    <lineage>
        <taxon>Eukaryota</taxon>
        <taxon>Viridiplantae</taxon>
        <taxon>Streptophyta</taxon>
        <taxon>Embryophyta</taxon>
        <taxon>Tracheophyta</taxon>
        <taxon>Spermatophyta</taxon>
        <taxon>Magnoliopsida</taxon>
        <taxon>eudicotyledons</taxon>
        <taxon>Gunneridae</taxon>
        <taxon>Pentapetalae</taxon>
        <taxon>asterids</taxon>
        <taxon>lamiids</taxon>
        <taxon>Solanales</taxon>
        <taxon>Solanaceae</taxon>
        <taxon>Solanoideae</taxon>
        <taxon>Solaneae</taxon>
        <taxon>Solanum</taxon>
        <taxon>Solanum subgen. Lycopersicon</taxon>
    </lineage>
</organism>
<feature type="compositionally biased region" description="Basic and acidic residues" evidence="1">
    <location>
        <begin position="19"/>
        <end position="29"/>
    </location>
</feature>
<dbReference type="Proteomes" id="UP000694930">
    <property type="component" value="Chromosome 6"/>
</dbReference>
<evidence type="ECO:0000256" key="1">
    <source>
        <dbReference type="SAM" id="MobiDB-lite"/>
    </source>
</evidence>